<keyword evidence="1" id="KW-0812">Transmembrane</keyword>
<evidence type="ECO:0000256" key="1">
    <source>
        <dbReference type="SAM" id="Phobius"/>
    </source>
</evidence>
<gene>
    <name evidence="2" type="ORF">Hs20B_03860</name>
</gene>
<comment type="caution">
    <text evidence="2">The sequence shown here is derived from an EMBL/GenBank/DDBJ whole genome shotgun (WGS) entry which is preliminary data.</text>
</comment>
<name>A0A6A0B651_9LACT</name>
<feature type="transmembrane region" description="Helical" evidence="1">
    <location>
        <begin position="6"/>
        <end position="22"/>
    </location>
</feature>
<keyword evidence="3" id="KW-1185">Reference proteome</keyword>
<dbReference type="EMBL" id="BLLH01000001">
    <property type="protein sequence ID" value="GFH39988.1"/>
    <property type="molecule type" value="Genomic_DNA"/>
</dbReference>
<evidence type="ECO:0000313" key="3">
    <source>
        <dbReference type="Proteomes" id="UP000475928"/>
    </source>
</evidence>
<feature type="transmembrane region" description="Helical" evidence="1">
    <location>
        <begin position="29"/>
        <end position="47"/>
    </location>
</feature>
<proteinExistence type="predicted"/>
<keyword evidence="1" id="KW-1133">Transmembrane helix</keyword>
<evidence type="ECO:0000313" key="2">
    <source>
        <dbReference type="EMBL" id="GFH39988.1"/>
    </source>
</evidence>
<keyword evidence="1" id="KW-0472">Membrane</keyword>
<reference evidence="2 3" key="1">
    <citation type="submission" date="2020-02" db="EMBL/GenBank/DDBJ databases">
        <title>Draft genome sequence of Lactococcus sp. Hs20B0-1.</title>
        <authorList>
            <person name="Noda S."/>
            <person name="Yuki M."/>
            <person name="Ohkuma M."/>
        </authorList>
    </citation>
    <scope>NUCLEOTIDE SEQUENCE [LARGE SCALE GENOMIC DNA]</scope>
    <source>
        <strain evidence="2 3">Hs20B0-1</strain>
    </source>
</reference>
<organism evidence="2 3">
    <name type="scientific">Pseudolactococcus insecticola</name>
    <dbReference type="NCBI Taxonomy" id="2709158"/>
    <lineage>
        <taxon>Bacteria</taxon>
        <taxon>Bacillati</taxon>
        <taxon>Bacillota</taxon>
        <taxon>Bacilli</taxon>
        <taxon>Lactobacillales</taxon>
        <taxon>Streptococcaceae</taxon>
        <taxon>Pseudolactococcus</taxon>
    </lineage>
</organism>
<protein>
    <submittedName>
        <fullName evidence="2">Hydrophobic protein</fullName>
    </submittedName>
</protein>
<feature type="transmembrane region" description="Helical" evidence="1">
    <location>
        <begin position="83"/>
        <end position="102"/>
    </location>
</feature>
<dbReference type="RefSeq" id="WP_172355050.1">
    <property type="nucleotide sequence ID" value="NZ_BLLH01000001.1"/>
</dbReference>
<sequence>MTELFWTIFLIWLIVRFIRDVFEFQKVRRFRYLVVPIIFLVLALNTGNASGDFNGLLFFQTVVLSALIGIFQGRFASVRTDKIRGGWSYLIGWLLLFIYQLYLTHDIVLQRELFIEIAKDLSVVYRMINMQNTEPETWLMWLSFGLSQIIYYHIIKRKLETKQ</sequence>
<accession>A0A6A0B651</accession>
<feature type="transmembrane region" description="Helical" evidence="1">
    <location>
        <begin position="53"/>
        <end position="71"/>
    </location>
</feature>
<dbReference type="Proteomes" id="UP000475928">
    <property type="component" value="Unassembled WGS sequence"/>
</dbReference>
<dbReference type="AlphaFoldDB" id="A0A6A0B651"/>
<feature type="transmembrane region" description="Helical" evidence="1">
    <location>
        <begin position="138"/>
        <end position="155"/>
    </location>
</feature>